<dbReference type="Proteomes" id="UP000190935">
    <property type="component" value="Chromosome I"/>
</dbReference>
<dbReference type="PROSITE" id="PS51736">
    <property type="entry name" value="RECOMBINASES_3"/>
    <property type="match status" value="1"/>
</dbReference>
<reference evidence="2 4" key="1">
    <citation type="journal article" date="2015" name="Genome Announc.">
        <title>Expanding the biotechnology potential of lactobacilli through comparative genomics of 213 strains and associated genera.</title>
        <authorList>
            <person name="Sun Z."/>
            <person name="Harris H.M."/>
            <person name="McCann A."/>
            <person name="Guo C."/>
            <person name="Argimon S."/>
            <person name="Zhang W."/>
            <person name="Yang X."/>
            <person name="Jeffery I.B."/>
            <person name="Cooney J.C."/>
            <person name="Kagawa T.F."/>
            <person name="Liu W."/>
            <person name="Song Y."/>
            <person name="Salvetti E."/>
            <person name="Wrobel A."/>
            <person name="Rasinkangas P."/>
            <person name="Parkhill J."/>
            <person name="Rea M.C."/>
            <person name="O'Sullivan O."/>
            <person name="Ritari J."/>
            <person name="Douillard F.P."/>
            <person name="Paul Ross R."/>
            <person name="Yang R."/>
            <person name="Briner A.E."/>
            <person name="Felis G.E."/>
            <person name="de Vos W.M."/>
            <person name="Barrangou R."/>
            <person name="Klaenhammer T.R."/>
            <person name="Caufield P.W."/>
            <person name="Cui Y."/>
            <person name="Zhang H."/>
            <person name="O'Toole P.W."/>
        </authorList>
    </citation>
    <scope>NUCLEOTIDE SEQUENCE [LARGE SCALE GENOMIC DNA]</scope>
    <source>
        <strain evidence="2 4">DSM 15353</strain>
    </source>
</reference>
<dbReference type="Gene3D" id="3.40.50.1390">
    <property type="entry name" value="Resolvase, N-terminal catalytic domain"/>
    <property type="match status" value="1"/>
</dbReference>
<dbReference type="KEGG" id="laca:LAC1533_0284"/>
<dbReference type="Pfam" id="PF00239">
    <property type="entry name" value="Resolvase"/>
    <property type="match status" value="1"/>
</dbReference>
<dbReference type="InterPro" id="IPR036162">
    <property type="entry name" value="Resolvase-like_N_sf"/>
</dbReference>
<dbReference type="RefSeq" id="WP_056971420.1">
    <property type="nucleotide sequence ID" value="NZ_JBHUGU010000002.1"/>
</dbReference>
<gene>
    <name evidence="2" type="ORF">IV43_GL000163</name>
    <name evidence="3" type="ORF">LAC1533_0284</name>
</gene>
<dbReference type="Proteomes" id="UP000051491">
    <property type="component" value="Unassembled WGS sequence"/>
</dbReference>
<evidence type="ECO:0000313" key="3">
    <source>
        <dbReference type="EMBL" id="SFV39704.1"/>
    </source>
</evidence>
<dbReference type="SMART" id="SM00857">
    <property type="entry name" value="Resolvase"/>
    <property type="match status" value="1"/>
</dbReference>
<feature type="domain" description="Resolvase/invertase-type recombinase catalytic" evidence="1">
    <location>
        <begin position="1"/>
        <end position="136"/>
    </location>
</feature>
<reference evidence="3" key="3">
    <citation type="submission" date="2016-11" db="EMBL/GenBank/DDBJ databases">
        <authorList>
            <person name="Jaros S."/>
            <person name="Januszkiewicz K."/>
            <person name="Wedrychowicz H."/>
        </authorList>
    </citation>
    <scope>NUCLEOTIDE SEQUENCE [LARGE SCALE GENOMIC DNA]</scope>
    <source>
        <strain evidence="3">ACA-DC 1533</strain>
    </source>
</reference>
<dbReference type="InterPro" id="IPR006119">
    <property type="entry name" value="Resolv_N"/>
</dbReference>
<name>A0A0R2JV06_9LACO</name>
<dbReference type="Gene3D" id="1.10.10.60">
    <property type="entry name" value="Homeodomain-like"/>
    <property type="match status" value="1"/>
</dbReference>
<evidence type="ECO:0000313" key="4">
    <source>
        <dbReference type="Proteomes" id="UP000051491"/>
    </source>
</evidence>
<dbReference type="GO" id="GO:0000150">
    <property type="term" value="F:DNA strand exchange activity"/>
    <property type="evidence" value="ECO:0007669"/>
    <property type="project" value="InterPro"/>
</dbReference>
<accession>A0A0R2JV06</accession>
<dbReference type="PATRIC" id="fig|89059.3.peg.168"/>
<dbReference type="EMBL" id="JQBK01000106">
    <property type="protein sequence ID" value="KRN80888.1"/>
    <property type="molecule type" value="Genomic_DNA"/>
</dbReference>
<sequence>MKYGYVRVSLCGPSKIEQQREILAHGVLKENIFYDRVDAISTRGVELVNLLEKMNPHDVLVVTTLDRIAESPKQLAQFCRSLVRGGIFIDVLDLGTIDDSTAGKLILETLEKVVLLEEIEYKERSIAGKKRAKMRNQNYHEGRPPALITKEKRHAYMLLKQYTYQQVAKKTGFSVSTLKRIKNKIEKND</sequence>
<evidence type="ECO:0000313" key="5">
    <source>
        <dbReference type="Proteomes" id="UP000190935"/>
    </source>
</evidence>
<protein>
    <submittedName>
        <fullName evidence="2 3">Resolvase</fullName>
    </submittedName>
</protein>
<organism evidence="2 4">
    <name type="scientific">Ligilactobacillus acidipiscis</name>
    <dbReference type="NCBI Taxonomy" id="89059"/>
    <lineage>
        <taxon>Bacteria</taxon>
        <taxon>Bacillati</taxon>
        <taxon>Bacillota</taxon>
        <taxon>Bacilli</taxon>
        <taxon>Lactobacillales</taxon>
        <taxon>Lactobacillaceae</taxon>
        <taxon>Ligilactobacillus</taxon>
    </lineage>
</organism>
<proteinExistence type="predicted"/>
<dbReference type="GO" id="GO:0003677">
    <property type="term" value="F:DNA binding"/>
    <property type="evidence" value="ECO:0007669"/>
    <property type="project" value="InterPro"/>
</dbReference>
<dbReference type="OrthoDB" id="9797501at2"/>
<dbReference type="SUPFAM" id="SSF53041">
    <property type="entry name" value="Resolvase-like"/>
    <property type="match status" value="1"/>
</dbReference>
<dbReference type="AlphaFoldDB" id="A0A0R2JV06"/>
<evidence type="ECO:0000259" key="1">
    <source>
        <dbReference type="PROSITE" id="PS51736"/>
    </source>
</evidence>
<evidence type="ECO:0000313" key="2">
    <source>
        <dbReference type="EMBL" id="KRN80888.1"/>
    </source>
</evidence>
<reference evidence="5" key="2">
    <citation type="submission" date="2016-11" db="EMBL/GenBank/DDBJ databases">
        <authorList>
            <person name="Papadimitriou K."/>
        </authorList>
    </citation>
    <scope>NUCLEOTIDE SEQUENCE [LARGE SCALE GENOMIC DNA]</scope>
    <source>
        <strain evidence="5">ACA-DC 1533</strain>
    </source>
</reference>
<dbReference type="GeneID" id="95348379"/>
<dbReference type="EMBL" id="LT630287">
    <property type="protein sequence ID" value="SFV39704.1"/>
    <property type="molecule type" value="Genomic_DNA"/>
</dbReference>